<dbReference type="EMBL" id="KB296468">
    <property type="protein sequence ID" value="ELU11759.1"/>
    <property type="molecule type" value="Genomic_DNA"/>
</dbReference>
<keyword evidence="1" id="KW-0067">ATP-binding</keyword>
<keyword evidence="5" id="KW-1185">Reference proteome</keyword>
<dbReference type="AlphaFoldDB" id="R7UZP3"/>
<keyword evidence="1" id="KW-0233">DNA recombination</keyword>
<dbReference type="EC" id="5.6.2.3" evidence="1"/>
<evidence type="ECO:0000313" key="4">
    <source>
        <dbReference type="EnsemblMetazoa" id="CapteP143295"/>
    </source>
</evidence>
<dbReference type="GO" id="GO:0005524">
    <property type="term" value="F:ATP binding"/>
    <property type="evidence" value="ECO:0007669"/>
    <property type="project" value="UniProtKB-KW"/>
</dbReference>
<dbReference type="OrthoDB" id="6155655at2759"/>
<dbReference type="GO" id="GO:0000723">
    <property type="term" value="P:telomere maintenance"/>
    <property type="evidence" value="ECO:0007669"/>
    <property type="project" value="InterPro"/>
</dbReference>
<reference evidence="3 5" key="2">
    <citation type="journal article" date="2013" name="Nature">
        <title>Insights into bilaterian evolution from three spiralian genomes.</title>
        <authorList>
            <person name="Simakov O."/>
            <person name="Marletaz F."/>
            <person name="Cho S.J."/>
            <person name="Edsinger-Gonzales E."/>
            <person name="Havlak P."/>
            <person name="Hellsten U."/>
            <person name="Kuo D.H."/>
            <person name="Larsson T."/>
            <person name="Lv J."/>
            <person name="Arendt D."/>
            <person name="Savage R."/>
            <person name="Osoegawa K."/>
            <person name="de Jong P."/>
            <person name="Grimwood J."/>
            <person name="Chapman J.A."/>
            <person name="Shapiro H."/>
            <person name="Aerts A."/>
            <person name="Otillar R.P."/>
            <person name="Terry A.Y."/>
            <person name="Boore J.L."/>
            <person name="Grigoriev I.V."/>
            <person name="Lindberg D.R."/>
            <person name="Seaver E.C."/>
            <person name="Weisblat D.A."/>
            <person name="Putnam N.H."/>
            <person name="Rokhsar D.S."/>
        </authorList>
    </citation>
    <scope>NUCLEOTIDE SEQUENCE</scope>
    <source>
        <strain evidence="3 5">I ESC-2004</strain>
    </source>
</reference>
<dbReference type="GO" id="GO:0043139">
    <property type="term" value="F:5'-3' DNA helicase activity"/>
    <property type="evidence" value="ECO:0007669"/>
    <property type="project" value="UniProtKB-EC"/>
</dbReference>
<dbReference type="GO" id="GO:0006310">
    <property type="term" value="P:DNA recombination"/>
    <property type="evidence" value="ECO:0007669"/>
    <property type="project" value="UniProtKB-KW"/>
</dbReference>
<dbReference type="SUPFAM" id="SSF52540">
    <property type="entry name" value="P-loop containing nucleoside triphosphate hydrolases"/>
    <property type="match status" value="1"/>
</dbReference>
<dbReference type="GO" id="GO:0006281">
    <property type="term" value="P:DNA repair"/>
    <property type="evidence" value="ECO:0007669"/>
    <property type="project" value="UniProtKB-KW"/>
</dbReference>
<name>R7UZP3_CAPTE</name>
<dbReference type="HOGENOM" id="CLU_001324_9_7_1"/>
<accession>R7UZP3</accession>
<feature type="domain" description="DNA helicase Pif1-like DEAD-box helicase" evidence="2">
    <location>
        <begin position="8"/>
        <end position="72"/>
    </location>
</feature>
<protein>
    <recommendedName>
        <fullName evidence="1">ATP-dependent DNA helicase</fullName>
        <ecNumber evidence="1">5.6.2.3</ecNumber>
    </recommendedName>
</protein>
<gene>
    <name evidence="3" type="ORF">CAPTEDRAFT_143295</name>
</gene>
<reference evidence="4" key="3">
    <citation type="submission" date="2015-06" db="UniProtKB">
        <authorList>
            <consortium name="EnsemblMetazoa"/>
        </authorList>
    </citation>
    <scope>IDENTIFICATION</scope>
</reference>
<evidence type="ECO:0000256" key="1">
    <source>
        <dbReference type="RuleBase" id="RU363044"/>
    </source>
</evidence>
<dbReference type="PANTHER" id="PTHR10492">
    <property type="match status" value="1"/>
</dbReference>
<comment type="catalytic activity">
    <reaction evidence="1">
        <text>ATP + H2O = ADP + phosphate + H(+)</text>
        <dbReference type="Rhea" id="RHEA:13065"/>
        <dbReference type="ChEBI" id="CHEBI:15377"/>
        <dbReference type="ChEBI" id="CHEBI:15378"/>
        <dbReference type="ChEBI" id="CHEBI:30616"/>
        <dbReference type="ChEBI" id="CHEBI:43474"/>
        <dbReference type="ChEBI" id="CHEBI:456216"/>
        <dbReference type="EC" id="5.6.2.3"/>
    </reaction>
</comment>
<dbReference type="GO" id="GO:0016787">
    <property type="term" value="F:hydrolase activity"/>
    <property type="evidence" value="ECO:0007669"/>
    <property type="project" value="UniProtKB-KW"/>
</dbReference>
<keyword evidence="1" id="KW-0378">Hydrolase</keyword>
<keyword evidence="1" id="KW-0234">DNA repair</keyword>
<reference evidence="5" key="1">
    <citation type="submission" date="2012-12" db="EMBL/GenBank/DDBJ databases">
        <authorList>
            <person name="Hellsten U."/>
            <person name="Grimwood J."/>
            <person name="Chapman J.A."/>
            <person name="Shapiro H."/>
            <person name="Aerts A."/>
            <person name="Otillar R.P."/>
            <person name="Terry A.Y."/>
            <person name="Boore J.L."/>
            <person name="Simakov O."/>
            <person name="Marletaz F."/>
            <person name="Cho S.-J."/>
            <person name="Edsinger-Gonzales E."/>
            <person name="Havlak P."/>
            <person name="Kuo D.-H."/>
            <person name="Larsson T."/>
            <person name="Lv J."/>
            <person name="Arendt D."/>
            <person name="Savage R."/>
            <person name="Osoegawa K."/>
            <person name="de Jong P."/>
            <person name="Lindberg D.R."/>
            <person name="Seaver E.C."/>
            <person name="Weisblat D.A."/>
            <person name="Putnam N.H."/>
            <person name="Grigoriev I.V."/>
            <person name="Rokhsar D.S."/>
        </authorList>
    </citation>
    <scope>NUCLEOTIDE SEQUENCE</scope>
    <source>
        <strain evidence="5">I ESC-2004</strain>
    </source>
</reference>
<dbReference type="EnsemblMetazoa" id="CapteT143295">
    <property type="protein sequence ID" value="CapteP143295"/>
    <property type="gene ID" value="CapteG143295"/>
</dbReference>
<dbReference type="Gene3D" id="3.40.50.300">
    <property type="entry name" value="P-loop containing nucleotide triphosphate hydrolases"/>
    <property type="match status" value="1"/>
</dbReference>
<comment type="similarity">
    <text evidence="1">Belongs to the helicase family.</text>
</comment>
<proteinExistence type="inferred from homology"/>
<dbReference type="STRING" id="283909.R7UZP3"/>
<evidence type="ECO:0000313" key="5">
    <source>
        <dbReference type="Proteomes" id="UP000014760"/>
    </source>
</evidence>
<dbReference type="InterPro" id="IPR027417">
    <property type="entry name" value="P-loop_NTPase"/>
</dbReference>
<evidence type="ECO:0000259" key="2">
    <source>
        <dbReference type="Pfam" id="PF05970"/>
    </source>
</evidence>
<keyword evidence="1" id="KW-0347">Helicase</keyword>
<dbReference type="EMBL" id="AMQN01019961">
    <property type="status" value="NOT_ANNOTATED_CDS"/>
    <property type="molecule type" value="Genomic_DNA"/>
</dbReference>
<keyword evidence="1" id="KW-0547">Nucleotide-binding</keyword>
<dbReference type="Proteomes" id="UP000014760">
    <property type="component" value="Unassembled WGS sequence"/>
</dbReference>
<comment type="cofactor">
    <cofactor evidence="1">
        <name>Mg(2+)</name>
        <dbReference type="ChEBI" id="CHEBI:18420"/>
    </cofactor>
</comment>
<evidence type="ECO:0000313" key="3">
    <source>
        <dbReference type="EMBL" id="ELU11759.1"/>
    </source>
</evidence>
<dbReference type="Pfam" id="PF05970">
    <property type="entry name" value="PIF1"/>
    <property type="match status" value="1"/>
</dbReference>
<dbReference type="PANTHER" id="PTHR10492:SF57">
    <property type="entry name" value="ATP-DEPENDENT DNA HELICASE"/>
    <property type="match status" value="1"/>
</dbReference>
<keyword evidence="1" id="KW-0227">DNA damage</keyword>
<sequence length="72" mass="7722">MTENECKMVEEQKKVYAIISNSIENKKGSLFFLDAPGGTGETFLLNLLLSKVRHNGDIALAVAPSGIAATLL</sequence>
<dbReference type="InterPro" id="IPR010285">
    <property type="entry name" value="DNA_helicase_pif1-like_DEAD"/>
</dbReference>
<feature type="non-terminal residue" evidence="3">
    <location>
        <position position="72"/>
    </location>
</feature>
<organism evidence="3">
    <name type="scientific">Capitella teleta</name>
    <name type="common">Polychaete worm</name>
    <dbReference type="NCBI Taxonomy" id="283909"/>
    <lineage>
        <taxon>Eukaryota</taxon>
        <taxon>Metazoa</taxon>
        <taxon>Spiralia</taxon>
        <taxon>Lophotrochozoa</taxon>
        <taxon>Annelida</taxon>
        <taxon>Polychaeta</taxon>
        <taxon>Sedentaria</taxon>
        <taxon>Scolecida</taxon>
        <taxon>Capitellidae</taxon>
        <taxon>Capitella</taxon>
    </lineage>
</organism>